<accession>A0A8S0TXS8</accession>
<evidence type="ECO:0000256" key="1">
    <source>
        <dbReference type="SAM" id="Coils"/>
    </source>
</evidence>
<keyword evidence="4" id="KW-1185">Reference proteome</keyword>
<feature type="compositionally biased region" description="Basic and acidic residues" evidence="2">
    <location>
        <begin position="7"/>
        <end position="20"/>
    </location>
</feature>
<feature type="coiled-coil region" evidence="1">
    <location>
        <begin position="121"/>
        <end position="162"/>
    </location>
</feature>
<keyword evidence="1" id="KW-0175">Coiled coil</keyword>
<comment type="caution">
    <text evidence="3">The sequence shown here is derived from an EMBL/GenBank/DDBJ whole genome shotgun (WGS) entry which is preliminary data.</text>
</comment>
<dbReference type="AlphaFoldDB" id="A0A8S0TXS8"/>
<organism evidence="3 4">
    <name type="scientific">Olea europaea subsp. europaea</name>
    <dbReference type="NCBI Taxonomy" id="158383"/>
    <lineage>
        <taxon>Eukaryota</taxon>
        <taxon>Viridiplantae</taxon>
        <taxon>Streptophyta</taxon>
        <taxon>Embryophyta</taxon>
        <taxon>Tracheophyta</taxon>
        <taxon>Spermatophyta</taxon>
        <taxon>Magnoliopsida</taxon>
        <taxon>eudicotyledons</taxon>
        <taxon>Gunneridae</taxon>
        <taxon>Pentapetalae</taxon>
        <taxon>asterids</taxon>
        <taxon>lamiids</taxon>
        <taxon>Lamiales</taxon>
        <taxon>Oleaceae</taxon>
        <taxon>Oleeae</taxon>
        <taxon>Olea</taxon>
    </lineage>
</organism>
<gene>
    <name evidence="3" type="ORF">OLEA9_A061602</name>
</gene>
<evidence type="ECO:0000256" key="2">
    <source>
        <dbReference type="SAM" id="MobiDB-lite"/>
    </source>
</evidence>
<evidence type="ECO:0000313" key="3">
    <source>
        <dbReference type="EMBL" id="CAA3010954.1"/>
    </source>
</evidence>
<dbReference type="Gramene" id="OE9A061602T1">
    <property type="protein sequence ID" value="OE9A061602C1"/>
    <property type="gene ID" value="OE9A061602"/>
</dbReference>
<sequence>MSLLWGHPKEKVRFDQEHRSSPPKQQTTIDESLRKPIEVDPISSMKMVEVGEVNKGKEELIKRKKGMLPAKVQAVIKIYQKYWTDKSSSYVETCDSVDMLEAGLALLARSQGPFLNFQIDMRRLQRLNKESGQKVANVEVEAKRLIAEASTANEVIKAFKREAVVNYYVVHFHKTYEYGDLGLYWRKVTYNEVFEKIGKLYPHVNLVVVNEEFLPTKPSTHSNGSENSNGGGSEAEP</sequence>
<feature type="region of interest" description="Disordered" evidence="2">
    <location>
        <begin position="1"/>
        <end position="29"/>
    </location>
</feature>
<dbReference type="EMBL" id="CACTIH010007354">
    <property type="protein sequence ID" value="CAA3010954.1"/>
    <property type="molecule type" value="Genomic_DNA"/>
</dbReference>
<proteinExistence type="predicted"/>
<feature type="region of interest" description="Disordered" evidence="2">
    <location>
        <begin position="217"/>
        <end position="237"/>
    </location>
</feature>
<name>A0A8S0TXS8_OLEEU</name>
<protein>
    <submittedName>
        <fullName evidence="3">Uncharacterized protein</fullName>
    </submittedName>
</protein>
<evidence type="ECO:0000313" key="4">
    <source>
        <dbReference type="Proteomes" id="UP000594638"/>
    </source>
</evidence>
<dbReference type="Proteomes" id="UP000594638">
    <property type="component" value="Unassembled WGS sequence"/>
</dbReference>
<reference evidence="3 4" key="1">
    <citation type="submission" date="2019-12" db="EMBL/GenBank/DDBJ databases">
        <authorList>
            <person name="Alioto T."/>
            <person name="Alioto T."/>
            <person name="Gomez Garrido J."/>
        </authorList>
    </citation>
    <scope>NUCLEOTIDE SEQUENCE [LARGE SCALE GENOMIC DNA]</scope>
</reference>